<accession>A0A162DLY0</accession>
<evidence type="ECO:0000259" key="2">
    <source>
        <dbReference type="Pfam" id="PF06580"/>
    </source>
</evidence>
<dbReference type="GO" id="GO:0016020">
    <property type="term" value="C:membrane"/>
    <property type="evidence" value="ECO:0007669"/>
    <property type="project" value="InterPro"/>
</dbReference>
<feature type="transmembrane region" description="Helical" evidence="1">
    <location>
        <begin position="43"/>
        <end position="61"/>
    </location>
</feature>
<keyword evidence="1" id="KW-0472">Membrane</keyword>
<dbReference type="GO" id="GO:0000155">
    <property type="term" value="F:phosphorelay sensor kinase activity"/>
    <property type="evidence" value="ECO:0007669"/>
    <property type="project" value="InterPro"/>
</dbReference>
<protein>
    <recommendedName>
        <fullName evidence="2">Signal transduction histidine kinase internal region domain-containing protein</fullName>
    </recommendedName>
</protein>
<proteinExistence type="predicted"/>
<dbReference type="OrthoDB" id="9809908at2"/>
<keyword evidence="4" id="KW-1185">Reference proteome</keyword>
<dbReference type="InterPro" id="IPR010559">
    <property type="entry name" value="Sig_transdc_His_kin_internal"/>
</dbReference>
<name>A0A162DLY0_9FLAO</name>
<dbReference type="Pfam" id="PF06580">
    <property type="entry name" value="His_kinase"/>
    <property type="match status" value="1"/>
</dbReference>
<dbReference type="Proteomes" id="UP000076715">
    <property type="component" value="Unassembled WGS sequence"/>
</dbReference>
<feature type="transmembrane region" description="Helical" evidence="1">
    <location>
        <begin position="73"/>
        <end position="95"/>
    </location>
</feature>
<keyword evidence="1" id="KW-0812">Transmembrane</keyword>
<feature type="transmembrane region" description="Helical" evidence="1">
    <location>
        <begin position="7"/>
        <end position="23"/>
    </location>
</feature>
<reference evidence="3 4" key="1">
    <citation type="submission" date="2016-01" db="EMBL/GenBank/DDBJ databases">
        <title>The draft genome sequence of Aquimarina sp. RZW4-3-2.</title>
        <authorList>
            <person name="Wang Y."/>
        </authorList>
    </citation>
    <scope>NUCLEOTIDE SEQUENCE [LARGE SCALE GENOMIC DNA]</scope>
    <source>
        <strain evidence="3 4">RZW4-3-2</strain>
    </source>
</reference>
<keyword evidence="1" id="KW-1133">Transmembrane helix</keyword>
<feature type="transmembrane region" description="Helical" evidence="1">
    <location>
        <begin position="124"/>
        <end position="141"/>
    </location>
</feature>
<dbReference type="PANTHER" id="PTHR34220:SF7">
    <property type="entry name" value="SENSOR HISTIDINE KINASE YPDA"/>
    <property type="match status" value="1"/>
</dbReference>
<gene>
    <name evidence="3" type="ORF">AWE51_02805</name>
</gene>
<comment type="caution">
    <text evidence="3">The sequence shown here is derived from an EMBL/GenBank/DDBJ whole genome shotgun (WGS) entry which is preliminary data.</text>
</comment>
<sequence>MKLKKEWLYHIAIALVLLLMGYFEDFVLGGKERLLKNFEPIYLALNVTFYISSIVIYFLNFRITCPKYLKKESILQFGIALLVLILLFAGVRYFLQEIVLFQFTGMHNYYEDSRKLSYYVFDNSYYAISTILYSTLIYLTIKFIEEKDHSRAELDLLKSQISPHFLFNTLNAFYVELIEDKPNTAKDIHRLSELLRYVTYESQQDFVSLENEIIFLKDYIHFFEKRYEDELSVSFSLKGEVTGQQIPSLILIHFVENLFKHGVINDKEAPAQIEINITKKSLELTTKNKMTSSDKHMESGIGTKNIQKRLTTLFNGNYSLNYTTNHPYFSTYLKIPL</sequence>
<evidence type="ECO:0000256" key="1">
    <source>
        <dbReference type="SAM" id="Phobius"/>
    </source>
</evidence>
<dbReference type="PANTHER" id="PTHR34220">
    <property type="entry name" value="SENSOR HISTIDINE KINASE YPDA"/>
    <property type="match status" value="1"/>
</dbReference>
<dbReference type="AlphaFoldDB" id="A0A162DLY0"/>
<dbReference type="STRING" id="1642818.AWE51_02805"/>
<evidence type="ECO:0000313" key="4">
    <source>
        <dbReference type="Proteomes" id="UP000076715"/>
    </source>
</evidence>
<organism evidence="3 4">
    <name type="scientific">Aquimarina aggregata</name>
    <dbReference type="NCBI Taxonomy" id="1642818"/>
    <lineage>
        <taxon>Bacteria</taxon>
        <taxon>Pseudomonadati</taxon>
        <taxon>Bacteroidota</taxon>
        <taxon>Flavobacteriia</taxon>
        <taxon>Flavobacteriales</taxon>
        <taxon>Flavobacteriaceae</taxon>
        <taxon>Aquimarina</taxon>
    </lineage>
</organism>
<feature type="domain" description="Signal transduction histidine kinase internal region" evidence="2">
    <location>
        <begin position="152"/>
        <end position="231"/>
    </location>
</feature>
<evidence type="ECO:0000313" key="3">
    <source>
        <dbReference type="EMBL" id="KZS42388.1"/>
    </source>
</evidence>
<dbReference type="RefSeq" id="WP_066310038.1">
    <property type="nucleotide sequence ID" value="NZ_LQRT01000002.1"/>
</dbReference>
<dbReference type="EMBL" id="LQRT01000002">
    <property type="protein sequence ID" value="KZS42388.1"/>
    <property type="molecule type" value="Genomic_DNA"/>
</dbReference>
<dbReference type="InterPro" id="IPR050640">
    <property type="entry name" value="Bact_2-comp_sensor_kinase"/>
</dbReference>